<feature type="domain" description="KAP NTPase" evidence="1">
    <location>
        <begin position="21"/>
        <end position="66"/>
    </location>
</feature>
<evidence type="ECO:0000313" key="3">
    <source>
        <dbReference type="Proteomes" id="UP000245431"/>
    </source>
</evidence>
<sequence>MTAISADCPSSNPRGDLFGHAPFAESLANSICRYSGNDGLVLALCGPWRSGKSMVLSYVRHFLEQRPRAEH</sequence>
<dbReference type="RefSeq" id="WP_152480467.1">
    <property type="nucleotide sequence ID" value="NZ_AOUH01000021.1"/>
</dbReference>
<organism evidence="2 3">
    <name type="scientific">Pseudomonas veronii 1YdBTEX2</name>
    <dbReference type="NCBI Taxonomy" id="1295141"/>
    <lineage>
        <taxon>Bacteria</taxon>
        <taxon>Pseudomonadati</taxon>
        <taxon>Pseudomonadota</taxon>
        <taxon>Gammaproteobacteria</taxon>
        <taxon>Pseudomonadales</taxon>
        <taxon>Pseudomonadaceae</taxon>
        <taxon>Pseudomonas</taxon>
    </lineage>
</organism>
<protein>
    <recommendedName>
        <fullName evidence="1">KAP NTPase domain-containing protein</fullName>
    </recommendedName>
</protein>
<evidence type="ECO:0000313" key="2">
    <source>
        <dbReference type="EMBL" id="SBW83035.1"/>
    </source>
</evidence>
<dbReference type="InterPro" id="IPR011646">
    <property type="entry name" value="KAP_P-loop"/>
</dbReference>
<reference evidence="3" key="1">
    <citation type="submission" date="2016-07" db="EMBL/GenBank/DDBJ databases">
        <authorList>
            <person name="Florea S."/>
            <person name="Webb J.S."/>
            <person name="Jaromczyk J."/>
            <person name="Schardl C.L."/>
        </authorList>
    </citation>
    <scope>NUCLEOTIDE SEQUENCE [LARGE SCALE GENOMIC DNA]</scope>
    <source>
        <strain evidence="3">1YdBTEX2</strain>
    </source>
</reference>
<accession>A0A1D3K485</accession>
<dbReference type="AlphaFoldDB" id="A0A1D3K485"/>
<dbReference type="Proteomes" id="UP000245431">
    <property type="component" value="Chromosome PVE_r1"/>
</dbReference>
<dbReference type="Pfam" id="PF07693">
    <property type="entry name" value="KAP_NTPase"/>
    <property type="match status" value="1"/>
</dbReference>
<name>A0A1D3K485_PSEVE</name>
<gene>
    <name evidence="2" type="ORF">PVE_R1G5154</name>
</gene>
<evidence type="ECO:0000259" key="1">
    <source>
        <dbReference type="Pfam" id="PF07693"/>
    </source>
</evidence>
<dbReference type="EMBL" id="LT599583">
    <property type="protein sequence ID" value="SBW83035.1"/>
    <property type="molecule type" value="Genomic_DNA"/>
</dbReference>
<proteinExistence type="predicted"/>